<accession>A0A1I6LSC1</accession>
<dbReference type="AlphaFoldDB" id="A0A1I6LSC1"/>
<dbReference type="NCBIfam" id="NF041915">
    <property type="entry name" value="HVO_2901"/>
    <property type="match status" value="1"/>
</dbReference>
<gene>
    <name evidence="1" type="ORF">SAMN05216559_3015</name>
</gene>
<reference evidence="1 2" key="1">
    <citation type="submission" date="2016-10" db="EMBL/GenBank/DDBJ databases">
        <authorList>
            <person name="de Groot N.N."/>
        </authorList>
    </citation>
    <scope>NUCLEOTIDE SEQUENCE [LARGE SCALE GENOMIC DNA]</scope>
    <source>
        <strain evidence="1 2">CGMCC 1.10457</strain>
    </source>
</reference>
<dbReference type="OrthoDB" id="334705at2157"/>
<proteinExistence type="predicted"/>
<dbReference type="InterPro" id="IPR049703">
    <property type="entry name" value="HVO_2901-like"/>
</dbReference>
<protein>
    <submittedName>
        <fullName evidence="1">Uncharacterized protein</fullName>
    </submittedName>
</protein>
<keyword evidence="2" id="KW-1185">Reference proteome</keyword>
<dbReference type="RefSeq" id="WP_089817367.1">
    <property type="nucleotide sequence ID" value="NZ_FOZK01000003.1"/>
</dbReference>
<dbReference type="Proteomes" id="UP000199062">
    <property type="component" value="Unassembled WGS sequence"/>
</dbReference>
<dbReference type="Gene3D" id="3.30.160.60">
    <property type="entry name" value="Classic Zinc Finger"/>
    <property type="match status" value="1"/>
</dbReference>
<evidence type="ECO:0000313" key="2">
    <source>
        <dbReference type="Proteomes" id="UP000199062"/>
    </source>
</evidence>
<evidence type="ECO:0000313" key="1">
    <source>
        <dbReference type="EMBL" id="SFS06316.1"/>
    </source>
</evidence>
<dbReference type="EMBL" id="FOZK01000003">
    <property type="protein sequence ID" value="SFS06316.1"/>
    <property type="molecule type" value="Genomic_DNA"/>
</dbReference>
<name>A0A1I6LSC1_9EURY</name>
<dbReference type="STRING" id="767519.SAMN05216559_3015"/>
<organism evidence="1 2">
    <name type="scientific">Halomicrobium zhouii</name>
    <dbReference type="NCBI Taxonomy" id="767519"/>
    <lineage>
        <taxon>Archaea</taxon>
        <taxon>Methanobacteriati</taxon>
        <taxon>Methanobacteriota</taxon>
        <taxon>Stenosarchaea group</taxon>
        <taxon>Halobacteria</taxon>
        <taxon>Halobacteriales</taxon>
        <taxon>Haloarculaceae</taxon>
        <taxon>Halomicrobium</taxon>
    </lineage>
</organism>
<sequence length="80" mass="9220">MPHICRDCKRTFNTELELELHRDTCDAGELFCDECGERFAERRATEDGWHYRCPSDDCDGEGIGDDIHQVSNVRLETATK</sequence>